<evidence type="ECO:0000256" key="1">
    <source>
        <dbReference type="SAM" id="MobiDB-lite"/>
    </source>
</evidence>
<comment type="caution">
    <text evidence="2">The sequence shown here is derived from an EMBL/GenBank/DDBJ whole genome shotgun (WGS) entry which is preliminary data.</text>
</comment>
<sequence>MRYCGSNDCRPAPSAYVRMPRCSESATFLPVPLSTEPPQTTPRACLCANFPLLRSSVTYPRIPVFLPSEELVAAPEAGQDHQRYRSPIPAGAPPAPTPLAFPSTVDPSTQQESPMALSHPSLSPLNTPRLSLSQRLSSQL</sequence>
<feature type="compositionally biased region" description="Pro residues" evidence="1">
    <location>
        <begin position="90"/>
        <end position="99"/>
    </location>
</feature>
<gene>
    <name evidence="2" type="ORF">FA13DRAFT_1133391</name>
</gene>
<reference evidence="2 3" key="1">
    <citation type="journal article" date="2019" name="Nat. Ecol. Evol.">
        <title>Megaphylogeny resolves global patterns of mushroom evolution.</title>
        <authorList>
            <person name="Varga T."/>
            <person name="Krizsan K."/>
            <person name="Foldi C."/>
            <person name="Dima B."/>
            <person name="Sanchez-Garcia M."/>
            <person name="Sanchez-Ramirez S."/>
            <person name="Szollosi G.J."/>
            <person name="Szarkandi J.G."/>
            <person name="Papp V."/>
            <person name="Albert L."/>
            <person name="Andreopoulos W."/>
            <person name="Angelini C."/>
            <person name="Antonin V."/>
            <person name="Barry K.W."/>
            <person name="Bougher N.L."/>
            <person name="Buchanan P."/>
            <person name="Buyck B."/>
            <person name="Bense V."/>
            <person name="Catcheside P."/>
            <person name="Chovatia M."/>
            <person name="Cooper J."/>
            <person name="Damon W."/>
            <person name="Desjardin D."/>
            <person name="Finy P."/>
            <person name="Geml J."/>
            <person name="Haridas S."/>
            <person name="Hughes K."/>
            <person name="Justo A."/>
            <person name="Karasinski D."/>
            <person name="Kautmanova I."/>
            <person name="Kiss B."/>
            <person name="Kocsube S."/>
            <person name="Kotiranta H."/>
            <person name="LaButti K.M."/>
            <person name="Lechner B.E."/>
            <person name="Liimatainen K."/>
            <person name="Lipzen A."/>
            <person name="Lukacs Z."/>
            <person name="Mihaltcheva S."/>
            <person name="Morgado L.N."/>
            <person name="Niskanen T."/>
            <person name="Noordeloos M.E."/>
            <person name="Ohm R.A."/>
            <person name="Ortiz-Santana B."/>
            <person name="Ovrebo C."/>
            <person name="Racz N."/>
            <person name="Riley R."/>
            <person name="Savchenko A."/>
            <person name="Shiryaev A."/>
            <person name="Soop K."/>
            <person name="Spirin V."/>
            <person name="Szebenyi C."/>
            <person name="Tomsovsky M."/>
            <person name="Tulloss R.E."/>
            <person name="Uehling J."/>
            <person name="Grigoriev I.V."/>
            <person name="Vagvolgyi C."/>
            <person name="Papp T."/>
            <person name="Martin F.M."/>
            <person name="Miettinen O."/>
            <person name="Hibbett D.S."/>
            <person name="Nagy L.G."/>
        </authorList>
    </citation>
    <scope>NUCLEOTIDE SEQUENCE [LARGE SCALE GENOMIC DNA]</scope>
    <source>
        <strain evidence="2 3">FP101781</strain>
    </source>
</reference>
<evidence type="ECO:0000313" key="3">
    <source>
        <dbReference type="Proteomes" id="UP000298030"/>
    </source>
</evidence>
<name>A0A4Y7SXC4_COPMI</name>
<feature type="compositionally biased region" description="Low complexity" evidence="1">
    <location>
        <begin position="129"/>
        <end position="140"/>
    </location>
</feature>
<dbReference type="Proteomes" id="UP000298030">
    <property type="component" value="Unassembled WGS sequence"/>
</dbReference>
<feature type="region of interest" description="Disordered" evidence="1">
    <location>
        <begin position="76"/>
        <end position="140"/>
    </location>
</feature>
<dbReference type="EMBL" id="QPFP01000053">
    <property type="protein sequence ID" value="TEB25889.1"/>
    <property type="molecule type" value="Genomic_DNA"/>
</dbReference>
<keyword evidence="3" id="KW-1185">Reference proteome</keyword>
<evidence type="ECO:0000313" key="2">
    <source>
        <dbReference type="EMBL" id="TEB25889.1"/>
    </source>
</evidence>
<organism evidence="2 3">
    <name type="scientific">Coprinellus micaceus</name>
    <name type="common">Glistening ink-cap mushroom</name>
    <name type="synonym">Coprinus micaceus</name>
    <dbReference type="NCBI Taxonomy" id="71717"/>
    <lineage>
        <taxon>Eukaryota</taxon>
        <taxon>Fungi</taxon>
        <taxon>Dikarya</taxon>
        <taxon>Basidiomycota</taxon>
        <taxon>Agaricomycotina</taxon>
        <taxon>Agaricomycetes</taxon>
        <taxon>Agaricomycetidae</taxon>
        <taxon>Agaricales</taxon>
        <taxon>Agaricineae</taxon>
        <taxon>Psathyrellaceae</taxon>
        <taxon>Coprinellus</taxon>
    </lineage>
</organism>
<protein>
    <submittedName>
        <fullName evidence="2">Uncharacterized protein</fullName>
    </submittedName>
</protein>
<proteinExistence type="predicted"/>
<accession>A0A4Y7SXC4</accession>
<dbReference type="AlphaFoldDB" id="A0A4Y7SXC4"/>